<dbReference type="Pfam" id="PF09190">
    <property type="entry name" value="DALR_2"/>
    <property type="match status" value="1"/>
</dbReference>
<reference evidence="14 15" key="1">
    <citation type="submission" date="2019-11" db="EMBL/GenBank/DDBJ databases">
        <authorList>
            <person name="Zhang J."/>
            <person name="Sun C."/>
        </authorList>
    </citation>
    <scope>NUCLEOTIDE SEQUENCE [LARGE SCALE GENOMIC DNA]</scope>
    <source>
        <strain evidence="15">sp2</strain>
    </source>
</reference>
<dbReference type="CDD" id="cd07963">
    <property type="entry name" value="Anticodon_Ia_Cys"/>
    <property type="match status" value="1"/>
</dbReference>
<evidence type="ECO:0000256" key="11">
    <source>
        <dbReference type="ARBA" id="ARBA00023146"/>
    </source>
</evidence>
<dbReference type="InterPro" id="IPR024909">
    <property type="entry name" value="Cys-tRNA/MSH_ligase"/>
</dbReference>
<dbReference type="GO" id="GO:0005524">
    <property type="term" value="F:ATP binding"/>
    <property type="evidence" value="ECO:0007669"/>
    <property type="project" value="UniProtKB-UniRule"/>
</dbReference>
<accession>A0A6I6CVG5</accession>
<comment type="catalytic activity">
    <reaction evidence="12">
        <text>tRNA(Cys) + L-cysteine + ATP = L-cysteinyl-tRNA(Cys) + AMP + diphosphate</text>
        <dbReference type="Rhea" id="RHEA:17773"/>
        <dbReference type="Rhea" id="RHEA-COMP:9661"/>
        <dbReference type="Rhea" id="RHEA-COMP:9679"/>
        <dbReference type="ChEBI" id="CHEBI:30616"/>
        <dbReference type="ChEBI" id="CHEBI:33019"/>
        <dbReference type="ChEBI" id="CHEBI:35235"/>
        <dbReference type="ChEBI" id="CHEBI:78442"/>
        <dbReference type="ChEBI" id="CHEBI:78517"/>
        <dbReference type="ChEBI" id="CHEBI:456215"/>
        <dbReference type="EC" id="6.1.1.16"/>
    </reaction>
</comment>
<feature type="binding site" evidence="12">
    <location>
        <position position="209"/>
    </location>
    <ligand>
        <name>Zn(2+)</name>
        <dbReference type="ChEBI" id="CHEBI:29105"/>
    </ligand>
</feature>
<dbReference type="PANTHER" id="PTHR10890">
    <property type="entry name" value="CYSTEINYL-TRNA SYNTHETASE"/>
    <property type="match status" value="1"/>
</dbReference>
<dbReference type="SMART" id="SM00840">
    <property type="entry name" value="DALR_2"/>
    <property type="match status" value="1"/>
</dbReference>
<comment type="similarity">
    <text evidence="2 12">Belongs to the class-I aminoacyl-tRNA synthetase family.</text>
</comment>
<feature type="binding site" evidence="12">
    <location>
        <position position="269"/>
    </location>
    <ligand>
        <name>ATP</name>
        <dbReference type="ChEBI" id="CHEBI:30616"/>
    </ligand>
</feature>
<dbReference type="PANTHER" id="PTHR10890:SF3">
    <property type="entry name" value="CYSTEINE--TRNA LIGASE, CYTOPLASMIC"/>
    <property type="match status" value="1"/>
</dbReference>
<dbReference type="HAMAP" id="MF_00041">
    <property type="entry name" value="Cys_tRNA_synth"/>
    <property type="match status" value="1"/>
</dbReference>
<keyword evidence="10 12" id="KW-0648">Protein biosynthesis</keyword>
<evidence type="ECO:0000256" key="2">
    <source>
        <dbReference type="ARBA" id="ARBA00005594"/>
    </source>
</evidence>
<dbReference type="InterPro" id="IPR015273">
    <property type="entry name" value="Cys-tRNA-synt_Ia_DALR"/>
</dbReference>
<evidence type="ECO:0000259" key="13">
    <source>
        <dbReference type="SMART" id="SM00840"/>
    </source>
</evidence>
<evidence type="ECO:0000256" key="12">
    <source>
        <dbReference type="HAMAP-Rule" id="MF_00041"/>
    </source>
</evidence>
<sequence>MLTIYDSAARAKREFTPIRPGHVGIYVCGMTVYDRCHIGHARVLVVFDMVVRYLKERGFDVNYVRNITDIDDKIIARAAENAESIESLTDRFIKLMRRDAEALGCLPPTSQPRATENVDEMIAMIETLIERGNAYRADNGDVYFDVSTFERYGSLSGRDPDDLRAGARVAVDEAKDDPLDFVLWKHAKPGEPQWEAPFGPGRPGWHIECSAMSTDALGTTFDIHGGGHDLMFPHHENEIAQSECATGCHFVNYWMHNGFVRVDDEKMSKSLGNFFTIEEVTQRYHPEVVRLFILSSHYRSPLNYSDQNLDAAQASLSRWYSALKKVPANAEPIPEVMDAFHEAMDDDFNTPKAIALIHEQLSLVHKIGEQDKEAAAPHAASINAMGAILNLGQLDPDAFLHWSAEGDREDTFDDAEINQLIAQRAEARAARNFEESDRIRDLLLDNGITLEDGAQGTTWRRQ</sequence>
<keyword evidence="7 12" id="KW-0547">Nucleotide-binding</keyword>
<evidence type="ECO:0000256" key="5">
    <source>
        <dbReference type="ARBA" id="ARBA00022598"/>
    </source>
</evidence>
<dbReference type="NCBIfam" id="TIGR00435">
    <property type="entry name" value="cysS"/>
    <property type="match status" value="1"/>
</dbReference>
<feature type="short sequence motif" description="'HIGH' region" evidence="12">
    <location>
        <begin position="30"/>
        <end position="40"/>
    </location>
</feature>
<dbReference type="InterPro" id="IPR014729">
    <property type="entry name" value="Rossmann-like_a/b/a_fold"/>
</dbReference>
<dbReference type="InterPro" id="IPR056411">
    <property type="entry name" value="CysS_C"/>
</dbReference>
<dbReference type="Proteomes" id="UP000427716">
    <property type="component" value="Chromosome"/>
</dbReference>
<dbReference type="EC" id="6.1.1.16" evidence="12"/>
<proteinExistence type="inferred from homology"/>
<feature type="binding site" evidence="12">
    <location>
        <position position="238"/>
    </location>
    <ligand>
        <name>Zn(2+)</name>
        <dbReference type="ChEBI" id="CHEBI:29105"/>
    </ligand>
</feature>
<dbReference type="FunFam" id="3.40.50.620:FF:000009">
    <property type="entry name" value="Cysteine--tRNA ligase"/>
    <property type="match status" value="1"/>
</dbReference>
<comment type="subcellular location">
    <subcellularLocation>
        <location evidence="1 12">Cytoplasm</location>
    </subcellularLocation>
</comment>
<dbReference type="KEGG" id="ghl:GM160_05820"/>
<dbReference type="PRINTS" id="PR00983">
    <property type="entry name" value="TRNASYNTHCYS"/>
</dbReference>
<keyword evidence="15" id="KW-1185">Reference proteome</keyword>
<dbReference type="SUPFAM" id="SSF47323">
    <property type="entry name" value="Anticodon-binding domain of a subclass of class I aminoacyl-tRNA synthetases"/>
    <property type="match status" value="1"/>
</dbReference>
<keyword evidence="8 12" id="KW-0862">Zinc</keyword>
<feature type="domain" description="Cysteinyl-tRNA synthetase class Ia DALR" evidence="13">
    <location>
        <begin position="339"/>
        <end position="400"/>
    </location>
</feature>
<evidence type="ECO:0000256" key="10">
    <source>
        <dbReference type="ARBA" id="ARBA00022917"/>
    </source>
</evidence>
<evidence type="ECO:0000256" key="7">
    <source>
        <dbReference type="ARBA" id="ARBA00022741"/>
    </source>
</evidence>
<keyword evidence="6 12" id="KW-0479">Metal-binding</keyword>
<dbReference type="EMBL" id="CP046415">
    <property type="protein sequence ID" value="QGT78456.1"/>
    <property type="molecule type" value="Genomic_DNA"/>
</dbReference>
<name>A0A6I6CVG5_9GAMM</name>
<gene>
    <name evidence="12" type="primary">cysS</name>
    <name evidence="14" type="ORF">GM160_05820</name>
</gene>
<feature type="binding site" evidence="12">
    <location>
        <position position="234"/>
    </location>
    <ligand>
        <name>Zn(2+)</name>
        <dbReference type="ChEBI" id="CHEBI:29105"/>
    </ligand>
</feature>
<dbReference type="SUPFAM" id="SSF52374">
    <property type="entry name" value="Nucleotidylyl transferase"/>
    <property type="match status" value="1"/>
</dbReference>
<comment type="cofactor">
    <cofactor evidence="12">
        <name>Zn(2+)</name>
        <dbReference type="ChEBI" id="CHEBI:29105"/>
    </cofactor>
    <text evidence="12">Binds 1 zinc ion per subunit.</text>
</comment>
<organism evidence="14 15">
    <name type="scientific">Guyparkeria halophila</name>
    <dbReference type="NCBI Taxonomy" id="47960"/>
    <lineage>
        <taxon>Bacteria</taxon>
        <taxon>Pseudomonadati</taxon>
        <taxon>Pseudomonadota</taxon>
        <taxon>Gammaproteobacteria</taxon>
        <taxon>Chromatiales</taxon>
        <taxon>Thioalkalibacteraceae</taxon>
        <taxon>Guyparkeria</taxon>
    </lineage>
</organism>
<keyword evidence="9 12" id="KW-0067">ATP-binding</keyword>
<evidence type="ECO:0000256" key="4">
    <source>
        <dbReference type="ARBA" id="ARBA00022490"/>
    </source>
</evidence>
<dbReference type="AlphaFoldDB" id="A0A6I6CVG5"/>
<feature type="binding site" evidence="12">
    <location>
        <position position="28"/>
    </location>
    <ligand>
        <name>Zn(2+)</name>
        <dbReference type="ChEBI" id="CHEBI:29105"/>
    </ligand>
</feature>
<dbReference type="Pfam" id="PF01406">
    <property type="entry name" value="tRNA-synt_1e"/>
    <property type="match status" value="1"/>
</dbReference>
<dbReference type="GO" id="GO:0004817">
    <property type="term" value="F:cysteine-tRNA ligase activity"/>
    <property type="evidence" value="ECO:0007669"/>
    <property type="project" value="UniProtKB-UniRule"/>
</dbReference>
<dbReference type="GO" id="GO:0006423">
    <property type="term" value="P:cysteinyl-tRNA aminoacylation"/>
    <property type="evidence" value="ECO:0007669"/>
    <property type="project" value="UniProtKB-UniRule"/>
</dbReference>
<dbReference type="RefSeq" id="WP_156573870.1">
    <property type="nucleotide sequence ID" value="NZ_CP046415.1"/>
</dbReference>
<dbReference type="InterPro" id="IPR009080">
    <property type="entry name" value="tRNAsynth_Ia_anticodon-bd"/>
</dbReference>
<dbReference type="CDD" id="cd00672">
    <property type="entry name" value="CysRS_core"/>
    <property type="match status" value="1"/>
</dbReference>
<keyword evidence="5 12" id="KW-0436">Ligase</keyword>
<dbReference type="GO" id="GO:0008270">
    <property type="term" value="F:zinc ion binding"/>
    <property type="evidence" value="ECO:0007669"/>
    <property type="project" value="UniProtKB-UniRule"/>
</dbReference>
<feature type="short sequence motif" description="'KMSKS' region" evidence="12">
    <location>
        <begin position="266"/>
        <end position="270"/>
    </location>
</feature>
<evidence type="ECO:0000256" key="8">
    <source>
        <dbReference type="ARBA" id="ARBA00022833"/>
    </source>
</evidence>
<dbReference type="InterPro" id="IPR032678">
    <property type="entry name" value="tRNA-synt_1_cat_dom"/>
</dbReference>
<dbReference type="InterPro" id="IPR015803">
    <property type="entry name" value="Cys-tRNA-ligase"/>
</dbReference>
<dbReference type="Pfam" id="PF23493">
    <property type="entry name" value="CysS_C"/>
    <property type="match status" value="1"/>
</dbReference>
<evidence type="ECO:0000313" key="15">
    <source>
        <dbReference type="Proteomes" id="UP000427716"/>
    </source>
</evidence>
<evidence type="ECO:0000256" key="9">
    <source>
        <dbReference type="ARBA" id="ARBA00022840"/>
    </source>
</evidence>
<evidence type="ECO:0000256" key="3">
    <source>
        <dbReference type="ARBA" id="ARBA00011245"/>
    </source>
</evidence>
<keyword evidence="4 12" id="KW-0963">Cytoplasm</keyword>
<keyword evidence="11 12" id="KW-0030">Aminoacyl-tRNA synthetase</keyword>
<protein>
    <recommendedName>
        <fullName evidence="12">Cysteine--tRNA ligase</fullName>
        <ecNumber evidence="12">6.1.1.16</ecNumber>
    </recommendedName>
    <alternativeName>
        <fullName evidence="12">Cysteinyl-tRNA synthetase</fullName>
        <shortName evidence="12">CysRS</shortName>
    </alternativeName>
</protein>
<evidence type="ECO:0000256" key="6">
    <source>
        <dbReference type="ARBA" id="ARBA00022723"/>
    </source>
</evidence>
<evidence type="ECO:0000256" key="1">
    <source>
        <dbReference type="ARBA" id="ARBA00004496"/>
    </source>
</evidence>
<dbReference type="Gene3D" id="3.40.50.620">
    <property type="entry name" value="HUPs"/>
    <property type="match status" value="1"/>
</dbReference>
<dbReference type="Gene3D" id="1.20.120.1910">
    <property type="entry name" value="Cysteine-tRNA ligase, C-terminal anti-codon recognition domain"/>
    <property type="match status" value="1"/>
</dbReference>
<dbReference type="GO" id="GO:0005829">
    <property type="term" value="C:cytosol"/>
    <property type="evidence" value="ECO:0007669"/>
    <property type="project" value="TreeGrafter"/>
</dbReference>
<comment type="subunit">
    <text evidence="3 12">Monomer.</text>
</comment>
<evidence type="ECO:0000313" key="14">
    <source>
        <dbReference type="EMBL" id="QGT78456.1"/>
    </source>
</evidence>